<keyword evidence="3 4" id="KW-0346">Stress response</keyword>
<comment type="function">
    <text evidence="3 4">Participates actively in the response to hyperosmotic and heat shock by preventing the aggregation of stress-denatured proteins, in association with DnaK and GrpE. It is the nucleotide exchange factor for DnaK and may function as a thermosensor. Unfolded proteins bind initially to DnaJ; upon interaction with the DnaJ-bound protein, DnaK hydrolyzes its bound ATP, resulting in the formation of a stable complex. GrpE releases ADP from DnaK; ATP binding to DnaK triggers the release of the substrate protein, thus completing the reaction cycle. Several rounds of ATP-dependent interactions between DnaJ, DnaK and GrpE are required for fully efficient folding.</text>
</comment>
<dbReference type="SUPFAM" id="SSF58014">
    <property type="entry name" value="Coiled-coil domain of nucleotide exchange factor GrpE"/>
    <property type="match status" value="1"/>
</dbReference>
<feature type="compositionally biased region" description="Basic and acidic residues" evidence="6">
    <location>
        <begin position="1"/>
        <end position="18"/>
    </location>
</feature>
<dbReference type="Pfam" id="PF01025">
    <property type="entry name" value="GrpE"/>
    <property type="match status" value="1"/>
</dbReference>
<evidence type="ECO:0000256" key="3">
    <source>
        <dbReference type="HAMAP-Rule" id="MF_01151"/>
    </source>
</evidence>
<evidence type="ECO:0000256" key="2">
    <source>
        <dbReference type="ARBA" id="ARBA00023186"/>
    </source>
</evidence>
<evidence type="ECO:0000313" key="8">
    <source>
        <dbReference type="Proteomes" id="UP000176689"/>
    </source>
</evidence>
<evidence type="ECO:0000313" key="7">
    <source>
        <dbReference type="EMBL" id="OGG69580.1"/>
    </source>
</evidence>
<dbReference type="AlphaFoldDB" id="A0A1F6E7R1"/>
<evidence type="ECO:0000256" key="4">
    <source>
        <dbReference type="RuleBase" id="RU000639"/>
    </source>
</evidence>
<dbReference type="InterPro" id="IPR013805">
    <property type="entry name" value="GrpE_CC"/>
</dbReference>
<accession>A0A1F6E7R1</accession>
<dbReference type="GO" id="GO:0006457">
    <property type="term" value="P:protein folding"/>
    <property type="evidence" value="ECO:0007669"/>
    <property type="project" value="InterPro"/>
</dbReference>
<dbReference type="Gene3D" id="3.90.20.20">
    <property type="match status" value="1"/>
</dbReference>
<dbReference type="GO" id="GO:0051087">
    <property type="term" value="F:protein-folding chaperone binding"/>
    <property type="evidence" value="ECO:0007669"/>
    <property type="project" value="InterPro"/>
</dbReference>
<dbReference type="EMBL" id="MFLP01000030">
    <property type="protein sequence ID" value="OGG69580.1"/>
    <property type="molecule type" value="Genomic_DNA"/>
</dbReference>
<dbReference type="PROSITE" id="PS01071">
    <property type="entry name" value="GRPE"/>
    <property type="match status" value="1"/>
</dbReference>
<dbReference type="GO" id="GO:0051082">
    <property type="term" value="F:unfolded protein binding"/>
    <property type="evidence" value="ECO:0007669"/>
    <property type="project" value="TreeGrafter"/>
</dbReference>
<comment type="subunit">
    <text evidence="3">Homodimer.</text>
</comment>
<dbReference type="InterPro" id="IPR000740">
    <property type="entry name" value="GrpE"/>
</dbReference>
<keyword evidence="2 3" id="KW-0143">Chaperone</keyword>
<dbReference type="Proteomes" id="UP000176689">
    <property type="component" value="Unassembled WGS sequence"/>
</dbReference>
<dbReference type="PANTHER" id="PTHR21237:SF23">
    <property type="entry name" value="GRPE PROTEIN HOMOLOG, MITOCHONDRIAL"/>
    <property type="match status" value="1"/>
</dbReference>
<dbReference type="HAMAP" id="MF_01151">
    <property type="entry name" value="GrpE"/>
    <property type="match status" value="1"/>
</dbReference>
<dbReference type="PRINTS" id="PR00773">
    <property type="entry name" value="GRPEPROTEIN"/>
</dbReference>
<gene>
    <name evidence="3" type="primary">grpE</name>
    <name evidence="7" type="ORF">A3F27_00470</name>
</gene>
<dbReference type="GO" id="GO:0000774">
    <property type="term" value="F:adenyl-nucleotide exchange factor activity"/>
    <property type="evidence" value="ECO:0007669"/>
    <property type="project" value="InterPro"/>
</dbReference>
<comment type="subcellular location">
    <subcellularLocation>
        <location evidence="3">Cytoplasm</location>
    </subcellularLocation>
</comment>
<proteinExistence type="inferred from homology"/>
<evidence type="ECO:0000256" key="6">
    <source>
        <dbReference type="SAM" id="MobiDB-lite"/>
    </source>
</evidence>
<protein>
    <recommendedName>
        <fullName evidence="3 4">Protein GrpE</fullName>
    </recommendedName>
    <alternativeName>
        <fullName evidence="3">HSP-70 cofactor</fullName>
    </alternativeName>
</protein>
<organism evidence="7 8">
    <name type="scientific">Candidatus Kaiserbacteria bacterium RIFCSPHIGHO2_12_FULL_53_13</name>
    <dbReference type="NCBI Taxonomy" id="1798502"/>
    <lineage>
        <taxon>Bacteria</taxon>
        <taxon>Candidatus Kaiseribacteriota</taxon>
    </lineage>
</organism>
<keyword evidence="3" id="KW-0963">Cytoplasm</keyword>
<dbReference type="PANTHER" id="PTHR21237">
    <property type="entry name" value="GRPE PROTEIN"/>
    <property type="match status" value="1"/>
</dbReference>
<evidence type="ECO:0000256" key="5">
    <source>
        <dbReference type="RuleBase" id="RU004478"/>
    </source>
</evidence>
<sequence length="197" mass="22303">MISNEHADEKDTEPREDTVQDINFEPEEELGNIGSLQAKLKKIKDDLDVCKKERVEYLDGWQRCKADSINSRKEALSMAERAGNRTRDALIEDIIPALDSFDMATASDTWSKMDPNWRKGMENVRSQLTAALEKHGVRAFGESGDAFDPAAHEAVQEIEEAGEPGKIARVLRRGYRIDERIVRPAHVAININREQNE</sequence>
<dbReference type="InterPro" id="IPR009012">
    <property type="entry name" value="GrpE_head"/>
</dbReference>
<dbReference type="GO" id="GO:0042803">
    <property type="term" value="F:protein homodimerization activity"/>
    <property type="evidence" value="ECO:0007669"/>
    <property type="project" value="InterPro"/>
</dbReference>
<feature type="region of interest" description="Disordered" evidence="6">
    <location>
        <begin position="1"/>
        <end position="23"/>
    </location>
</feature>
<comment type="caution">
    <text evidence="7">The sequence shown here is derived from an EMBL/GenBank/DDBJ whole genome shotgun (WGS) entry which is preliminary data.</text>
</comment>
<reference evidence="7 8" key="1">
    <citation type="journal article" date="2016" name="Nat. Commun.">
        <title>Thousands of microbial genomes shed light on interconnected biogeochemical processes in an aquifer system.</title>
        <authorList>
            <person name="Anantharaman K."/>
            <person name="Brown C.T."/>
            <person name="Hug L.A."/>
            <person name="Sharon I."/>
            <person name="Castelle C.J."/>
            <person name="Probst A.J."/>
            <person name="Thomas B.C."/>
            <person name="Singh A."/>
            <person name="Wilkins M.J."/>
            <person name="Karaoz U."/>
            <person name="Brodie E.L."/>
            <person name="Williams K.H."/>
            <person name="Hubbard S.S."/>
            <person name="Banfield J.F."/>
        </authorList>
    </citation>
    <scope>NUCLEOTIDE SEQUENCE [LARGE SCALE GENOMIC DNA]</scope>
</reference>
<dbReference type="Gene3D" id="2.30.22.10">
    <property type="entry name" value="Head domain of nucleotide exchange factor GrpE"/>
    <property type="match status" value="1"/>
</dbReference>
<dbReference type="CDD" id="cd00446">
    <property type="entry name" value="GrpE"/>
    <property type="match status" value="1"/>
</dbReference>
<name>A0A1F6E7R1_9BACT</name>
<comment type="similarity">
    <text evidence="1 3 5">Belongs to the GrpE family.</text>
</comment>
<evidence type="ECO:0000256" key="1">
    <source>
        <dbReference type="ARBA" id="ARBA00009054"/>
    </source>
</evidence>
<dbReference type="GO" id="GO:0005737">
    <property type="term" value="C:cytoplasm"/>
    <property type="evidence" value="ECO:0007669"/>
    <property type="project" value="UniProtKB-SubCell"/>
</dbReference>
<dbReference type="SUPFAM" id="SSF51064">
    <property type="entry name" value="Head domain of nucleotide exchange factor GrpE"/>
    <property type="match status" value="1"/>
</dbReference>